<feature type="transmembrane region" description="Helical" evidence="1">
    <location>
        <begin position="415"/>
        <end position="445"/>
    </location>
</feature>
<feature type="transmembrane region" description="Helical" evidence="1">
    <location>
        <begin position="700"/>
        <end position="717"/>
    </location>
</feature>
<evidence type="ECO:0000256" key="1">
    <source>
        <dbReference type="SAM" id="Phobius"/>
    </source>
</evidence>
<feature type="transmembrane region" description="Helical" evidence="1">
    <location>
        <begin position="452"/>
        <end position="471"/>
    </location>
</feature>
<evidence type="ECO:0000313" key="2">
    <source>
        <dbReference type="EMBL" id="WWQ60255.1"/>
    </source>
</evidence>
<dbReference type="EMBL" id="CP146016">
    <property type="protein sequence ID" value="WWQ60255.1"/>
    <property type="molecule type" value="Genomic_DNA"/>
</dbReference>
<accession>A0AAX4KZW6</accession>
<feature type="transmembrane region" description="Helical" evidence="1">
    <location>
        <begin position="390"/>
        <end position="409"/>
    </location>
</feature>
<feature type="transmembrane region" description="Helical" evidence="1">
    <location>
        <begin position="39"/>
        <end position="60"/>
    </location>
</feature>
<dbReference type="AlphaFoldDB" id="A0AAX4KZW6"/>
<sequence>MDRRLAILILGITNLVGIYELPLYGPFLAFSLFSSSLSILYDAQLSLIAPTVVFTLLFAIHVTNIQLQKLMIISILMMISILGKNSKWIYSILLALSPGFIITNFYLLIVVLVLLIPVLIKINGEVRALIVSGIVYLLYSSIIFTHSSQLADQISQISYFYLIFGVIGVIVENKWMHIKMRNSAKTILKYLAFVPASFLSIMFGYPINSPFIYWSNHSLYFTYLYLPWIYGIGYNSNQHLIASWVFAYLLSLVIRNPLMTATVFLWIFTFLSGVFSYIVFKRLNLKYPLLFSIIYQLNIFDPVIYHSISIFAYAFLPLTLLFIHNRNKLVYTILTLATASSLPIFISSLILPIIYRKYEYLLYALGINAFWIIPFLLLDFNLDMNGISNVEVIFSILLISLSAIIYHLKFKNNEAIYLLLIAFILLVMGINTAPLILLGTVMLFGSIRDTSILYMTLLSSLIILIIIGFSYETILSYTTTEYYNFDPQMNFPSAGFYGFGIISNVSNFSLSVSGIPTPEVSYNVKYFVINGFTVVENPFYFGFPIPAIPNYTPQLSVSYVYSNSSSLNIIYSPFNKPLGIEVYSPSVSRIVIVFNTKVVNVSGINALINNNSIEIVTNKSLTLLGGKILVNNESIFSSYYKPSITTIIGIGEITEIIQSNYPIYLPINQSVLINGKSFNHSIILPPGKYTVVISDKKIEYSGYASIFLTIISLIFLIRRFRI</sequence>
<feature type="transmembrane region" description="Helical" evidence="1">
    <location>
        <begin position="263"/>
        <end position="283"/>
    </location>
</feature>
<dbReference type="Proteomes" id="UP001432202">
    <property type="component" value="Chromosome"/>
</dbReference>
<evidence type="ECO:0000313" key="3">
    <source>
        <dbReference type="Proteomes" id="UP001432202"/>
    </source>
</evidence>
<dbReference type="RefSeq" id="WP_338600734.1">
    <property type="nucleotide sequence ID" value="NZ_CP146016.1"/>
</dbReference>
<organism evidence="2 3">
    <name type="scientific">Sulfolobus tengchongensis</name>
    <dbReference type="NCBI Taxonomy" id="207809"/>
    <lineage>
        <taxon>Archaea</taxon>
        <taxon>Thermoproteota</taxon>
        <taxon>Thermoprotei</taxon>
        <taxon>Sulfolobales</taxon>
        <taxon>Sulfolobaceae</taxon>
        <taxon>Sulfolobus</taxon>
    </lineage>
</organism>
<feature type="transmembrane region" description="Helical" evidence="1">
    <location>
        <begin position="128"/>
        <end position="145"/>
    </location>
</feature>
<feature type="transmembrane region" description="Helical" evidence="1">
    <location>
        <begin position="303"/>
        <end position="323"/>
    </location>
</feature>
<feature type="transmembrane region" description="Helical" evidence="1">
    <location>
        <begin position="89"/>
        <end position="116"/>
    </location>
</feature>
<dbReference type="GeneID" id="89337612"/>
<keyword evidence="1" id="KW-0812">Transmembrane</keyword>
<feature type="transmembrane region" description="Helical" evidence="1">
    <location>
        <begin position="227"/>
        <end position="251"/>
    </location>
</feature>
<reference evidence="2 3" key="1">
    <citation type="submission" date="2024-02" db="EMBL/GenBank/DDBJ databases">
        <title>STSV induces naive adaptation in Sulfolobus.</title>
        <authorList>
            <person name="Xiang X."/>
            <person name="Song M."/>
        </authorList>
    </citation>
    <scope>NUCLEOTIDE SEQUENCE [LARGE SCALE GENOMIC DNA]</scope>
    <source>
        <strain evidence="2 3">RT2</strain>
    </source>
</reference>
<keyword evidence="1" id="KW-1133">Transmembrane helix</keyword>
<feature type="transmembrane region" description="Helical" evidence="1">
    <location>
        <begin position="330"/>
        <end position="354"/>
    </location>
</feature>
<gene>
    <name evidence="2" type="ORF">V6M85_12545</name>
</gene>
<protein>
    <submittedName>
        <fullName evidence="2">Uncharacterized protein</fullName>
    </submittedName>
</protein>
<proteinExistence type="predicted"/>
<feature type="transmembrane region" description="Helical" evidence="1">
    <location>
        <begin position="360"/>
        <end position="378"/>
    </location>
</feature>
<name>A0AAX4KZW6_9CREN</name>
<feature type="transmembrane region" description="Helical" evidence="1">
    <location>
        <begin position="187"/>
        <end position="207"/>
    </location>
</feature>
<keyword evidence="3" id="KW-1185">Reference proteome</keyword>
<feature type="transmembrane region" description="Helical" evidence="1">
    <location>
        <begin position="67"/>
        <end position="83"/>
    </location>
</feature>
<feature type="transmembrane region" description="Helical" evidence="1">
    <location>
        <begin position="7"/>
        <end position="33"/>
    </location>
</feature>
<keyword evidence="1" id="KW-0472">Membrane</keyword>
<feature type="transmembrane region" description="Helical" evidence="1">
    <location>
        <begin position="157"/>
        <end position="175"/>
    </location>
</feature>